<dbReference type="InterPro" id="IPR006935">
    <property type="entry name" value="Helicase/UvrB_N"/>
</dbReference>
<proteinExistence type="predicted"/>
<feature type="domain" description="Helicase ATP-binding" evidence="1">
    <location>
        <begin position="46"/>
        <end position="310"/>
    </location>
</feature>
<dbReference type="GO" id="GO:0004386">
    <property type="term" value="F:helicase activity"/>
    <property type="evidence" value="ECO:0007669"/>
    <property type="project" value="UniProtKB-KW"/>
</dbReference>
<reference evidence="2 3" key="1">
    <citation type="submission" date="2022-12" db="EMBL/GenBank/DDBJ databases">
        <title>Hymenobacter canadensis sp. nov. isolated from lake water of the Cambridge Bay, Canada.</title>
        <authorList>
            <person name="Kim W.H."/>
            <person name="Lee Y.M."/>
        </authorList>
    </citation>
    <scope>NUCLEOTIDE SEQUENCE [LARGE SCALE GENOMIC DNA]</scope>
    <source>
        <strain evidence="2 3">PAMC 29467</strain>
    </source>
</reference>
<keyword evidence="3" id="KW-1185">Reference proteome</keyword>
<keyword evidence="2" id="KW-0378">Hydrolase</keyword>
<evidence type="ECO:0000313" key="3">
    <source>
        <dbReference type="Proteomes" id="UP001211005"/>
    </source>
</evidence>
<name>A0ABY7LR99_9BACT</name>
<dbReference type="Proteomes" id="UP001211005">
    <property type="component" value="Chromosome"/>
</dbReference>
<protein>
    <submittedName>
        <fullName evidence="2">DEAD/DEAH box helicase family protein</fullName>
    </submittedName>
</protein>
<dbReference type="RefSeq" id="WP_269560994.1">
    <property type="nucleotide sequence ID" value="NZ_CP114767.1"/>
</dbReference>
<accession>A0ABY7LR99</accession>
<dbReference type="PROSITE" id="PS51192">
    <property type="entry name" value="HELICASE_ATP_BIND_1"/>
    <property type="match status" value="1"/>
</dbReference>
<sequence>MVDFRKRTAASGEKKTNPIEIYDSLDTMVGVTGLRPAQESILQDWFDKYREQRDIIVKLHTGQGKTLVGLLMLQSQINAGKGPAIYLCPDPYLSRQTQEQAKKFGIKYSILDTSGVFPSEFLEGKRILITTVKHMFNGRTKFKLGTRSMPIGTIVLDDSHACIDKIQETFTIKISKRESESIYETFIALFEDELKEQGQSRFNNVREGDSRTVMLIPYWAWQEKQELVDKILRDNTAINSIGFAWQLLINDLKDCQCYISGTSIEISPYHNTIEQFGSFHKAGMRIFMSATTNNDAFFIKSLGVPREVVQNPLMFAGEKWSGEKMILDPYQISDILHRGSIINMYAPASAGRKYGIVSLVHSHRSASHWQEKGALVVQEVEVETDKLRAGDYVQTRVLVNRYDGIDLPDDACRILILDSLPFAQSLGDTYQEYCRPTSTTIDTRVAQKIEQGLGRGVRGEKDYCVIIITGPDLINMMRTPRFRENFSAQTRKQIEIGIAVNAMVSEEATSGDPIVQLNGVIKQCLGRDEGWKDYYHEEMDTLTIGIPDSPLFHILELERKAAEAYKQGDSPKAQKLIKDLINSHILRSDPEEVGWYMQEMARYAYAEQRGDSNIYQTSAYKSNQALLKPKDSTYFKKLEFNQTQIENAKDWLMTFASYDDCRIAVDAILNALEFGKDTDKFETGLKDLGTLLGFSSDQPDKQWKIGPDNLWNVAQGEYIFFECKNGVKSSRTEISKREAGQTGQHKLWFKKMYHDALLLPIIITPATELANNAILELDVRLMDQTLLRKLKKNVRDYLKEFKLHTLKSLTSDIVREALSSHSLTKDVFKNNYTANPITKSSLKSPK</sequence>
<dbReference type="SMART" id="SM00487">
    <property type="entry name" value="DEXDc"/>
    <property type="match status" value="1"/>
</dbReference>
<evidence type="ECO:0000259" key="1">
    <source>
        <dbReference type="PROSITE" id="PS51192"/>
    </source>
</evidence>
<keyword evidence="2" id="KW-0347">Helicase</keyword>
<evidence type="ECO:0000313" key="2">
    <source>
        <dbReference type="EMBL" id="WBA42947.1"/>
    </source>
</evidence>
<dbReference type="SMART" id="SM00491">
    <property type="entry name" value="HELICc2"/>
    <property type="match status" value="1"/>
</dbReference>
<keyword evidence="2" id="KW-0067">ATP-binding</keyword>
<dbReference type="InterPro" id="IPR014001">
    <property type="entry name" value="Helicase_ATP-bd"/>
</dbReference>
<keyword evidence="2" id="KW-0547">Nucleotide-binding</keyword>
<dbReference type="Pfam" id="PF04851">
    <property type="entry name" value="ResIII"/>
    <property type="match status" value="1"/>
</dbReference>
<dbReference type="Pfam" id="PF13307">
    <property type="entry name" value="Helicase_C_2"/>
    <property type="match status" value="1"/>
</dbReference>
<dbReference type="InterPro" id="IPR027417">
    <property type="entry name" value="P-loop_NTPase"/>
</dbReference>
<dbReference type="SUPFAM" id="SSF52540">
    <property type="entry name" value="P-loop containing nucleoside triphosphate hydrolases"/>
    <property type="match status" value="2"/>
</dbReference>
<gene>
    <name evidence="2" type="ORF">O3303_05135</name>
</gene>
<dbReference type="Gene3D" id="3.40.50.300">
    <property type="entry name" value="P-loop containing nucleotide triphosphate hydrolases"/>
    <property type="match status" value="2"/>
</dbReference>
<dbReference type="InterPro" id="IPR006555">
    <property type="entry name" value="ATP-dep_Helicase_C"/>
</dbReference>
<organism evidence="2 3">
    <name type="scientific">Hymenobacter canadensis</name>
    <dbReference type="NCBI Taxonomy" id="2999067"/>
    <lineage>
        <taxon>Bacteria</taxon>
        <taxon>Pseudomonadati</taxon>
        <taxon>Bacteroidota</taxon>
        <taxon>Cytophagia</taxon>
        <taxon>Cytophagales</taxon>
        <taxon>Hymenobacteraceae</taxon>
        <taxon>Hymenobacter</taxon>
    </lineage>
</organism>
<dbReference type="EMBL" id="CP114767">
    <property type="protein sequence ID" value="WBA42947.1"/>
    <property type="molecule type" value="Genomic_DNA"/>
</dbReference>